<dbReference type="CDD" id="cd09279">
    <property type="entry name" value="RNase_HI_like"/>
    <property type="match status" value="1"/>
</dbReference>
<dbReference type="PANTHER" id="PTHR48475">
    <property type="entry name" value="RIBONUCLEASE H"/>
    <property type="match status" value="1"/>
</dbReference>
<dbReference type="Gene3D" id="3.10.10.10">
    <property type="entry name" value="HIV Type 1 Reverse Transcriptase, subunit A, domain 1"/>
    <property type="match status" value="1"/>
</dbReference>
<dbReference type="EMBL" id="SSTE01016484">
    <property type="protein sequence ID" value="KAA0041619.1"/>
    <property type="molecule type" value="Genomic_DNA"/>
</dbReference>
<dbReference type="GO" id="GO:0015074">
    <property type="term" value="P:DNA integration"/>
    <property type="evidence" value="ECO:0007669"/>
    <property type="project" value="InterPro"/>
</dbReference>
<dbReference type="Gene3D" id="3.30.70.270">
    <property type="match status" value="2"/>
</dbReference>
<dbReference type="OrthoDB" id="2020560at2759"/>
<dbReference type="InterPro" id="IPR043128">
    <property type="entry name" value="Rev_trsase/Diguanyl_cyclase"/>
</dbReference>
<feature type="domain" description="Integrase catalytic" evidence="3">
    <location>
        <begin position="1123"/>
        <end position="1283"/>
    </location>
</feature>
<dbReference type="GO" id="GO:0003676">
    <property type="term" value="F:nucleic acid binding"/>
    <property type="evidence" value="ECO:0007669"/>
    <property type="project" value="InterPro"/>
</dbReference>
<evidence type="ECO:0000259" key="1">
    <source>
        <dbReference type="PROSITE" id="PS50878"/>
    </source>
</evidence>
<dbReference type="SUPFAM" id="SSF56672">
    <property type="entry name" value="DNA/RNA polymerases"/>
    <property type="match status" value="1"/>
</dbReference>
<gene>
    <name evidence="4" type="ORF">E6C27_scaffold93G00920</name>
</gene>
<proteinExistence type="predicted"/>
<protein>
    <submittedName>
        <fullName evidence="4">Uncharacterized protein</fullName>
    </submittedName>
</protein>
<dbReference type="CDD" id="cd09274">
    <property type="entry name" value="RNase_HI_RT_Ty3"/>
    <property type="match status" value="1"/>
</dbReference>
<dbReference type="InterPro" id="IPR036397">
    <property type="entry name" value="RNaseH_sf"/>
</dbReference>
<dbReference type="SUPFAM" id="SSF53098">
    <property type="entry name" value="Ribonuclease H-like"/>
    <property type="match status" value="2"/>
</dbReference>
<feature type="domain" description="Reverse transcriptase" evidence="1">
    <location>
        <begin position="468"/>
        <end position="647"/>
    </location>
</feature>
<dbReference type="PROSITE" id="PS50878">
    <property type="entry name" value="RT_POL"/>
    <property type="match status" value="1"/>
</dbReference>
<dbReference type="PROSITE" id="PS50994">
    <property type="entry name" value="INTEGRASE"/>
    <property type="match status" value="1"/>
</dbReference>
<dbReference type="InterPro" id="IPR001584">
    <property type="entry name" value="Integrase_cat-core"/>
</dbReference>
<evidence type="ECO:0000313" key="5">
    <source>
        <dbReference type="Proteomes" id="UP000321393"/>
    </source>
</evidence>
<dbReference type="PANTHER" id="PTHR48475:SF1">
    <property type="entry name" value="RNASE H TYPE-1 DOMAIN-CONTAINING PROTEIN"/>
    <property type="match status" value="1"/>
</dbReference>
<dbReference type="Pfam" id="PF00078">
    <property type="entry name" value="RVT_1"/>
    <property type="match status" value="1"/>
</dbReference>
<dbReference type="Pfam" id="PF17919">
    <property type="entry name" value="RT_RNaseH_2"/>
    <property type="match status" value="1"/>
</dbReference>
<reference evidence="4 5" key="1">
    <citation type="submission" date="2019-08" db="EMBL/GenBank/DDBJ databases">
        <title>Draft genome sequences of two oriental melons (Cucumis melo L. var makuwa).</title>
        <authorList>
            <person name="Kwon S.-Y."/>
        </authorList>
    </citation>
    <scope>NUCLEOTIDE SEQUENCE [LARGE SCALE GENOMIC DNA]</scope>
    <source>
        <strain evidence="5">cv. SW 3</strain>
        <tissue evidence="4">Leaf</tissue>
    </source>
</reference>
<dbReference type="FunFam" id="3.30.70.270:FF:000020">
    <property type="entry name" value="Transposon Tf2-6 polyprotein-like Protein"/>
    <property type="match status" value="1"/>
</dbReference>
<dbReference type="InterPro" id="IPR012337">
    <property type="entry name" value="RNaseH-like_sf"/>
</dbReference>
<dbReference type="Gene3D" id="3.30.420.10">
    <property type="entry name" value="Ribonuclease H-like superfamily/Ribonuclease H"/>
    <property type="match status" value="2"/>
</dbReference>
<dbReference type="PROSITE" id="PS50879">
    <property type="entry name" value="RNASE_H_1"/>
    <property type="match status" value="1"/>
</dbReference>
<feature type="domain" description="RNase H type-1" evidence="2">
    <location>
        <begin position="883"/>
        <end position="1010"/>
    </location>
</feature>
<dbReference type="CDD" id="cd01647">
    <property type="entry name" value="RT_LTR"/>
    <property type="match status" value="1"/>
</dbReference>
<dbReference type="Proteomes" id="UP000321393">
    <property type="component" value="Unassembled WGS sequence"/>
</dbReference>
<evidence type="ECO:0000313" key="4">
    <source>
        <dbReference type="EMBL" id="KAA0041619.1"/>
    </source>
</evidence>
<evidence type="ECO:0000259" key="2">
    <source>
        <dbReference type="PROSITE" id="PS50879"/>
    </source>
</evidence>
<dbReference type="InterPro" id="IPR000477">
    <property type="entry name" value="RT_dom"/>
</dbReference>
<dbReference type="InterPro" id="IPR002156">
    <property type="entry name" value="RNaseH_domain"/>
</dbReference>
<dbReference type="Pfam" id="PF13456">
    <property type="entry name" value="RVT_3"/>
    <property type="match status" value="1"/>
</dbReference>
<accession>A0A5A7TJS7</accession>
<dbReference type="InterPro" id="IPR041577">
    <property type="entry name" value="RT_RNaseH_2"/>
</dbReference>
<organism evidence="4 5">
    <name type="scientific">Cucumis melo var. makuwa</name>
    <name type="common">Oriental melon</name>
    <dbReference type="NCBI Taxonomy" id="1194695"/>
    <lineage>
        <taxon>Eukaryota</taxon>
        <taxon>Viridiplantae</taxon>
        <taxon>Streptophyta</taxon>
        <taxon>Embryophyta</taxon>
        <taxon>Tracheophyta</taxon>
        <taxon>Spermatophyta</taxon>
        <taxon>Magnoliopsida</taxon>
        <taxon>eudicotyledons</taxon>
        <taxon>Gunneridae</taxon>
        <taxon>Pentapetalae</taxon>
        <taxon>rosids</taxon>
        <taxon>fabids</taxon>
        <taxon>Cucurbitales</taxon>
        <taxon>Cucurbitaceae</taxon>
        <taxon>Benincaseae</taxon>
        <taxon>Cucumis</taxon>
    </lineage>
</organism>
<evidence type="ECO:0000259" key="3">
    <source>
        <dbReference type="PROSITE" id="PS50994"/>
    </source>
</evidence>
<dbReference type="GO" id="GO:0004523">
    <property type="term" value="F:RNA-DNA hybrid ribonuclease activity"/>
    <property type="evidence" value="ECO:0007669"/>
    <property type="project" value="InterPro"/>
</dbReference>
<name>A0A5A7TJS7_CUCMM</name>
<comment type="caution">
    <text evidence="4">The sequence shown here is derived from an EMBL/GenBank/DDBJ whole genome shotgun (WGS) entry which is preliminary data.</text>
</comment>
<dbReference type="InterPro" id="IPR043502">
    <property type="entry name" value="DNA/RNA_pol_sf"/>
</dbReference>
<sequence length="1415" mass="161677">MEIVSCHTTSTTEEDAFPLNVMKETPRPEDVLPLGINDLLTLSREVKDTIIEILKNDDVSTTVTSPTKACDSRCMSISFSDEDFLLGSKLHNRPLYVEEFDPKVYKLMAKAGYDFTTRTELKSVKIFDERPELSLTQKKLQKQGYSIPNSRVGIGYQSSEPVRITGKGKTKVANTCHITVEESKDSKEGKKDRSQRSSVFDRIAFSAIRPSVFQRVSTSITKDSNQVSTCNSTRLFAFQRLNTNAKKVQSISPTPTTRKSAFKRLNVSVTRGQKKAFIFVSNKSSLVTEDEEIRSAFPSRMKRKMFVSVNTEGSLKVKRHDVVFTRPEDNEPEDEVDVAGCCHVTIEETSEHDIFEEDAEAAPLSLEGGGQSTIDELKEVNLGTKEEPRPTFISTQLSDNDENEYVNLLKAYKDVFAWSYKEMPGLDPKVAVHRLAIKPEHRPVKQAQPRFRPELISQIEEEVNKLIEAGFIREVKYPTWIANIVPVRKKNGQLRVCVDFRDLNNTCPKDDFPLPIMEIMIDANAGHEALSFMDGSSGYNQIRMALDDEEKTAFRTPKGIYCYKVMPFGLKNAGATYQRAMQRIFDDMLHKHIECYVDDLVVKSKKKCDHLKDLKLVLDRFRKYQLRMNPLKCAFGVTSGKFLGFIVRHRGIEVDHSKIDAIQKMPSPKNLHELRRLQGRLAYVRRFISNLAGRCQPFQRLMRKDAVFDWDQSCQNAFDSIKKYLLNPPVLSAPVAEKPLILYIAAQETSLGALLAQENDKGKECALYYLSRTLTGAELNYSPIEKMCLALFFAIDKLRHYMQAFTIHLVAKADPVKYILSRPVISGRLAKWAIILQQYDIVYIPQKVVKGQALADFLADHPVPSNWKLCDDLLDEEVLFVESMEPWIMFFDGAARRSGAGVVFISPEKHMLPYSFTLGELCSNNVAEYQAFIIGLQMASEFGIKCIEIFGDSKLIINQLSYQYEVKHQDLKPYFSYARRLMDRFDNIILEHIPRSENKKADALANLATALTVSEDIPINISLCQKWIVPSIESQYEEAGVISVYAIDEEEWRQPIIDYLEHGKLPTDPRHRAEIRRRAARFIYYKDTLYRRSYEGLLLRCLGKEESTKALEEAHSEPLHPTIASWPFEAWGLDLVGPITPKSLAGHSYILAGTDYFSKWAEAVPLREAKKENIVNFVQTHIIYRYGIPHRIVIDNGRQFANTLMDKLCEKFNFKQYKSSMYNATANGLAEAFNKTLCSQLKKVVSKTKRDWQEKIGEALWAYRTTYRTPTDVTPYSLVYGVEALLPLEKEIPSLRMAIQEGLTTEDNARLCLQELEALDEKRLEAQQALECYQARMSKAFDKQVRPRSFQVGDLVLAVRRPIITTRHTENKFTPKWDGPYIVKEVFTNGAYKIIDQDGLRIGLINDKFLKKFYA</sequence>
<dbReference type="Pfam" id="PF00665">
    <property type="entry name" value="rve"/>
    <property type="match status" value="1"/>
</dbReference>